<dbReference type="AlphaFoldDB" id="A0A511V4K3"/>
<dbReference type="InterPro" id="IPR009057">
    <property type="entry name" value="Homeodomain-like_sf"/>
</dbReference>
<proteinExistence type="predicted"/>
<dbReference type="Pfam" id="PF08765">
    <property type="entry name" value="Mor"/>
    <property type="match status" value="1"/>
</dbReference>
<dbReference type="InterPro" id="IPR014875">
    <property type="entry name" value="Mor_transcription_activator"/>
</dbReference>
<reference evidence="2 3" key="1">
    <citation type="submission" date="2019-07" db="EMBL/GenBank/DDBJ databases">
        <title>Whole genome shotgun sequence of Aneurinibacillus danicus NBRC 102444.</title>
        <authorList>
            <person name="Hosoyama A."/>
            <person name="Uohara A."/>
            <person name="Ohji S."/>
            <person name="Ichikawa N."/>
        </authorList>
    </citation>
    <scope>NUCLEOTIDE SEQUENCE [LARGE SCALE GENOMIC DNA]</scope>
    <source>
        <strain evidence="2 3">NBRC 102444</strain>
    </source>
</reference>
<evidence type="ECO:0000313" key="3">
    <source>
        <dbReference type="Proteomes" id="UP000321157"/>
    </source>
</evidence>
<evidence type="ECO:0000259" key="1">
    <source>
        <dbReference type="Pfam" id="PF08765"/>
    </source>
</evidence>
<gene>
    <name evidence="2" type="ORF">ADA01nite_13000</name>
</gene>
<accession>A0A511V4K3</accession>
<evidence type="ECO:0000313" key="2">
    <source>
        <dbReference type="EMBL" id="GEN33840.1"/>
    </source>
</evidence>
<dbReference type="Proteomes" id="UP000321157">
    <property type="component" value="Unassembled WGS sequence"/>
</dbReference>
<dbReference type="Gene3D" id="1.10.10.60">
    <property type="entry name" value="Homeodomain-like"/>
    <property type="match status" value="1"/>
</dbReference>
<dbReference type="SUPFAM" id="SSF46689">
    <property type="entry name" value="Homeodomain-like"/>
    <property type="match status" value="1"/>
</dbReference>
<sequence length="101" mass="11684">MELTEELIAEVNCEELPHPYRKMAELIGVAATLELAKHFGGTYEYMPKFDKAIGPARDRIICKEFDGTNYKDLARKYNLSETYIRSLTRPKEEGEQLEIEI</sequence>
<protein>
    <recommendedName>
        <fullName evidence="1">Mor transcription activator domain-containing protein</fullName>
    </recommendedName>
</protein>
<dbReference type="EMBL" id="BJXX01000056">
    <property type="protein sequence ID" value="GEN33840.1"/>
    <property type="molecule type" value="Genomic_DNA"/>
</dbReference>
<dbReference type="RefSeq" id="WP_170230171.1">
    <property type="nucleotide sequence ID" value="NZ_BJXX01000056.1"/>
</dbReference>
<comment type="caution">
    <text evidence="2">The sequence shown here is derived from an EMBL/GenBank/DDBJ whole genome shotgun (WGS) entry which is preliminary data.</text>
</comment>
<name>A0A511V4K3_9BACL</name>
<keyword evidence="3" id="KW-1185">Reference proteome</keyword>
<organism evidence="2 3">
    <name type="scientific">Aneurinibacillus danicus</name>
    <dbReference type="NCBI Taxonomy" id="267746"/>
    <lineage>
        <taxon>Bacteria</taxon>
        <taxon>Bacillati</taxon>
        <taxon>Bacillota</taxon>
        <taxon>Bacilli</taxon>
        <taxon>Bacillales</taxon>
        <taxon>Paenibacillaceae</taxon>
        <taxon>Aneurinibacillus group</taxon>
        <taxon>Aneurinibacillus</taxon>
    </lineage>
</organism>
<feature type="domain" description="Mor transcription activator" evidence="1">
    <location>
        <begin position="5"/>
        <end position="87"/>
    </location>
</feature>